<keyword evidence="2" id="KW-1185">Reference proteome</keyword>
<dbReference type="Proteomes" id="UP000714275">
    <property type="component" value="Unassembled WGS sequence"/>
</dbReference>
<comment type="caution">
    <text evidence="1">The sequence shown here is derived from an EMBL/GenBank/DDBJ whole genome shotgun (WGS) entry which is preliminary data.</text>
</comment>
<organism evidence="1 2">
    <name type="scientific">Suillus placidus</name>
    <dbReference type="NCBI Taxonomy" id="48579"/>
    <lineage>
        <taxon>Eukaryota</taxon>
        <taxon>Fungi</taxon>
        <taxon>Dikarya</taxon>
        <taxon>Basidiomycota</taxon>
        <taxon>Agaricomycotina</taxon>
        <taxon>Agaricomycetes</taxon>
        <taxon>Agaricomycetidae</taxon>
        <taxon>Boletales</taxon>
        <taxon>Suillineae</taxon>
        <taxon>Suillaceae</taxon>
        <taxon>Suillus</taxon>
    </lineage>
</organism>
<accession>A0A9P7D5R2</accession>
<reference evidence="1" key="1">
    <citation type="journal article" date="2020" name="New Phytol.">
        <title>Comparative genomics reveals dynamic genome evolution in host specialist ectomycorrhizal fungi.</title>
        <authorList>
            <person name="Lofgren L.A."/>
            <person name="Nguyen N.H."/>
            <person name="Vilgalys R."/>
            <person name="Ruytinx J."/>
            <person name="Liao H.L."/>
            <person name="Branco S."/>
            <person name="Kuo A."/>
            <person name="LaButti K."/>
            <person name="Lipzen A."/>
            <person name="Andreopoulos W."/>
            <person name="Pangilinan J."/>
            <person name="Riley R."/>
            <person name="Hundley H."/>
            <person name="Na H."/>
            <person name="Barry K."/>
            <person name="Grigoriev I.V."/>
            <person name="Stajich J.E."/>
            <person name="Kennedy P.G."/>
        </authorList>
    </citation>
    <scope>NUCLEOTIDE SEQUENCE</scope>
    <source>
        <strain evidence="1">DOB743</strain>
    </source>
</reference>
<dbReference type="EMBL" id="JABBWD010000006">
    <property type="protein sequence ID" value="KAG1781305.1"/>
    <property type="molecule type" value="Genomic_DNA"/>
</dbReference>
<protein>
    <submittedName>
        <fullName evidence="1">Uncharacterized protein</fullName>
    </submittedName>
</protein>
<sequence>LKPARVAEILRLVKIGNDLLEQQRQKVRDTIAKYADTFTITVKEVYPVSFKTFKLSFPPGATFSTKVNQRPLTPPQ</sequence>
<proteinExistence type="predicted"/>
<dbReference type="AlphaFoldDB" id="A0A9P7D5R2"/>
<gene>
    <name evidence="1" type="ORF">EV702DRAFT_962849</name>
</gene>
<dbReference type="OrthoDB" id="3363652at2759"/>
<feature type="non-terminal residue" evidence="1">
    <location>
        <position position="1"/>
    </location>
</feature>
<evidence type="ECO:0000313" key="1">
    <source>
        <dbReference type="EMBL" id="KAG1781305.1"/>
    </source>
</evidence>
<evidence type="ECO:0000313" key="2">
    <source>
        <dbReference type="Proteomes" id="UP000714275"/>
    </source>
</evidence>
<name>A0A9P7D5R2_9AGAM</name>